<proteinExistence type="predicted"/>
<evidence type="ECO:0000256" key="1">
    <source>
        <dbReference type="SAM" id="MobiDB-lite"/>
    </source>
</evidence>
<reference evidence="2" key="1">
    <citation type="submission" date="2019-10" db="EMBL/GenBank/DDBJ databases">
        <authorList>
            <person name="Zhang R."/>
            <person name="Pan Y."/>
            <person name="Wang J."/>
            <person name="Ma R."/>
            <person name="Yu S."/>
        </authorList>
    </citation>
    <scope>NUCLEOTIDE SEQUENCE</scope>
    <source>
        <strain evidence="2">LA-IB0</strain>
        <tissue evidence="2">Leaf</tissue>
    </source>
</reference>
<evidence type="ECO:0000313" key="2">
    <source>
        <dbReference type="EMBL" id="KAG8386184.1"/>
    </source>
</evidence>
<dbReference type="Proteomes" id="UP000826271">
    <property type="component" value="Unassembled WGS sequence"/>
</dbReference>
<dbReference type="AlphaFoldDB" id="A0AAV6XU93"/>
<dbReference type="EMBL" id="WHWC01000003">
    <property type="protein sequence ID" value="KAG8386184.1"/>
    <property type="molecule type" value="Genomic_DNA"/>
</dbReference>
<accession>A0AAV6XU93</accession>
<feature type="region of interest" description="Disordered" evidence="1">
    <location>
        <begin position="37"/>
        <end position="113"/>
    </location>
</feature>
<name>A0AAV6XU93_9LAMI</name>
<evidence type="ECO:0000313" key="3">
    <source>
        <dbReference type="Proteomes" id="UP000826271"/>
    </source>
</evidence>
<comment type="caution">
    <text evidence="2">The sequence shown here is derived from an EMBL/GenBank/DDBJ whole genome shotgun (WGS) entry which is preliminary data.</text>
</comment>
<organism evidence="2 3">
    <name type="scientific">Buddleja alternifolia</name>
    <dbReference type="NCBI Taxonomy" id="168488"/>
    <lineage>
        <taxon>Eukaryota</taxon>
        <taxon>Viridiplantae</taxon>
        <taxon>Streptophyta</taxon>
        <taxon>Embryophyta</taxon>
        <taxon>Tracheophyta</taxon>
        <taxon>Spermatophyta</taxon>
        <taxon>Magnoliopsida</taxon>
        <taxon>eudicotyledons</taxon>
        <taxon>Gunneridae</taxon>
        <taxon>Pentapetalae</taxon>
        <taxon>asterids</taxon>
        <taxon>lamiids</taxon>
        <taxon>Lamiales</taxon>
        <taxon>Scrophulariaceae</taxon>
        <taxon>Buddlejeae</taxon>
        <taxon>Buddleja</taxon>
    </lineage>
</organism>
<keyword evidence="3" id="KW-1185">Reference proteome</keyword>
<protein>
    <submittedName>
        <fullName evidence="2">Uncharacterized protein</fullName>
    </submittedName>
</protein>
<feature type="compositionally biased region" description="Basic and acidic residues" evidence="1">
    <location>
        <begin position="37"/>
        <end position="64"/>
    </location>
</feature>
<gene>
    <name evidence="2" type="ORF">BUALT_Bualt03G0122600</name>
</gene>
<sequence>MGGHILSLYTTSHASRIRNLTANLPISIRRYTQRKKEDISGHLVEERAPSTAEEFERVAEEKSRQGFASQTTEKAADGAVEATVEDDSTFESVKEAQKEFPPGKGDFHKKGHE</sequence>